<comment type="similarity">
    <text evidence="3 12">Belongs to the CcmD/CycX/HelD family.</text>
</comment>
<evidence type="ECO:0000256" key="9">
    <source>
        <dbReference type="ARBA" id="ARBA00022748"/>
    </source>
</evidence>
<evidence type="ECO:0000256" key="4">
    <source>
        <dbReference type="ARBA" id="ARBA00016461"/>
    </source>
</evidence>
<keyword evidence="14" id="KW-1185">Reference proteome</keyword>
<evidence type="ECO:0000256" key="5">
    <source>
        <dbReference type="ARBA" id="ARBA00022448"/>
    </source>
</evidence>
<evidence type="ECO:0000313" key="14">
    <source>
        <dbReference type="Proteomes" id="UP000679352"/>
    </source>
</evidence>
<keyword evidence="9 12" id="KW-0201">Cytochrome c-type biogenesis</keyword>
<keyword evidence="6 12" id="KW-1003">Cell membrane</keyword>
<evidence type="ECO:0000256" key="7">
    <source>
        <dbReference type="ARBA" id="ARBA00022519"/>
    </source>
</evidence>
<sequence length="53" mass="5844">MMPELGKYAGVVLSSYAVTMLLLLAVVGLSLWRAARVKRALHEVEMRQGKQDG</sequence>
<proteinExistence type="inferred from homology"/>
<dbReference type="NCBIfam" id="TIGR03141">
    <property type="entry name" value="cytochro_ccmD"/>
    <property type="match status" value="1"/>
</dbReference>
<name>A0A975P7H1_9RHOB</name>
<protein>
    <recommendedName>
        <fullName evidence="4 12">Heme exporter protein D</fullName>
    </recommendedName>
</protein>
<evidence type="ECO:0000256" key="3">
    <source>
        <dbReference type="ARBA" id="ARBA00008741"/>
    </source>
</evidence>
<dbReference type="GO" id="GO:0017004">
    <property type="term" value="P:cytochrome complex assembly"/>
    <property type="evidence" value="ECO:0007669"/>
    <property type="project" value="UniProtKB-KW"/>
</dbReference>
<comment type="function">
    <text evidence="1 12">Required for the export of heme to the periplasm for the biogenesis of c-type cytochromes.</text>
</comment>
<dbReference type="Proteomes" id="UP000679352">
    <property type="component" value="Chromosome"/>
</dbReference>
<dbReference type="InterPro" id="IPR007078">
    <property type="entry name" value="Haem_export_protD_CcmD"/>
</dbReference>
<dbReference type="GO" id="GO:0005886">
    <property type="term" value="C:plasma membrane"/>
    <property type="evidence" value="ECO:0007669"/>
    <property type="project" value="UniProtKB-SubCell"/>
</dbReference>
<evidence type="ECO:0000313" key="13">
    <source>
        <dbReference type="EMBL" id="QWK90767.1"/>
    </source>
</evidence>
<evidence type="ECO:0000256" key="6">
    <source>
        <dbReference type="ARBA" id="ARBA00022475"/>
    </source>
</evidence>
<evidence type="ECO:0000256" key="11">
    <source>
        <dbReference type="ARBA" id="ARBA00023136"/>
    </source>
</evidence>
<dbReference type="Pfam" id="PF04995">
    <property type="entry name" value="CcmD"/>
    <property type="match status" value="1"/>
</dbReference>
<evidence type="ECO:0000256" key="1">
    <source>
        <dbReference type="ARBA" id="ARBA00002442"/>
    </source>
</evidence>
<gene>
    <name evidence="13" type="primary">ccmD</name>
    <name evidence="13" type="ORF">KM031_02305</name>
</gene>
<evidence type="ECO:0000256" key="10">
    <source>
        <dbReference type="ARBA" id="ARBA00022989"/>
    </source>
</evidence>
<organism evidence="13 14">
    <name type="scientific">Gemmobacter fulvus</name>
    <dbReference type="NCBI Taxonomy" id="2840474"/>
    <lineage>
        <taxon>Bacteria</taxon>
        <taxon>Pseudomonadati</taxon>
        <taxon>Pseudomonadota</taxon>
        <taxon>Alphaproteobacteria</taxon>
        <taxon>Rhodobacterales</taxon>
        <taxon>Paracoccaceae</taxon>
        <taxon>Gemmobacter</taxon>
    </lineage>
</organism>
<dbReference type="GO" id="GO:0015886">
    <property type="term" value="P:heme transport"/>
    <property type="evidence" value="ECO:0007669"/>
    <property type="project" value="InterPro"/>
</dbReference>
<comment type="subcellular location">
    <subcellularLocation>
        <location evidence="2 12">Cell inner membrane</location>
        <topology evidence="2 12">Single-pass membrane protein</topology>
    </subcellularLocation>
</comment>
<keyword evidence="11 12" id="KW-0472">Membrane</keyword>
<evidence type="ECO:0000256" key="8">
    <source>
        <dbReference type="ARBA" id="ARBA00022692"/>
    </source>
</evidence>
<feature type="transmembrane region" description="Helical" evidence="12">
    <location>
        <begin position="12"/>
        <end position="32"/>
    </location>
</feature>
<dbReference type="RefSeq" id="WP_215507879.1">
    <property type="nucleotide sequence ID" value="NZ_CP076361.1"/>
</dbReference>
<keyword evidence="7 12" id="KW-0997">Cell inner membrane</keyword>
<dbReference type="KEGG" id="gfu:KM031_02305"/>
<evidence type="ECO:0000256" key="12">
    <source>
        <dbReference type="RuleBase" id="RU363101"/>
    </source>
</evidence>
<keyword evidence="10 12" id="KW-1133">Transmembrane helix</keyword>
<dbReference type="EMBL" id="CP076361">
    <property type="protein sequence ID" value="QWK90767.1"/>
    <property type="molecule type" value="Genomic_DNA"/>
</dbReference>
<keyword evidence="5 12" id="KW-0813">Transport</keyword>
<reference evidence="13" key="1">
    <citation type="submission" date="2021-06" db="EMBL/GenBank/DDBJ databases">
        <title>Direct submission.</title>
        <authorList>
            <person name="Lee C.-S."/>
            <person name="Jin L."/>
        </authorList>
    </citation>
    <scope>NUCLEOTIDE SEQUENCE</scope>
    <source>
        <strain evidence="13">Con5</strain>
    </source>
</reference>
<keyword evidence="8 12" id="KW-0812">Transmembrane</keyword>
<accession>A0A975P7H1</accession>
<dbReference type="AlphaFoldDB" id="A0A975P7H1"/>
<evidence type="ECO:0000256" key="2">
    <source>
        <dbReference type="ARBA" id="ARBA00004377"/>
    </source>
</evidence>